<keyword evidence="2" id="KW-1185">Reference proteome</keyword>
<dbReference type="Pfam" id="PF05427">
    <property type="entry name" value="FIBP"/>
    <property type="match status" value="1"/>
</dbReference>
<sequence>THQQSAATLSSSRRHSRQCPPPCMNLDISVTGELRIDWDAYRTWVNGLAPAEAAQVLTRAGALKTCPGSIDMLRCEIANEYRVFDLLERHLQVPDRLQDACLFPVRESAVRRLIELYYQFDAPVVRDLLGKKLNAKTRRDLEDTAERNSLALVSCRRQFDNLRRVFKAVEELKGSLVGNIRALFLLPEHLAKEYAAAVFLTNQRFETSKRKLGFLSFNDFAHCANQMIAHWSYSSKDCASQDMDQDLDANFLRDLKELKAMGEREALEEIRGQLASKLQLAPLSQTAMADFEAGHKQLLRRLTQLALSLTTSKDTRDFFLDTVEQLVEPWSQAGWTCNDVEQFLATYRAAAKETSTLMRATKARQKTWDRMLVPMSACIVKIYASYLNSREA</sequence>
<accession>A0A1I8GUI4</accession>
<evidence type="ECO:0000256" key="1">
    <source>
        <dbReference type="SAM" id="MobiDB-lite"/>
    </source>
</evidence>
<dbReference type="PANTHER" id="PTHR13223">
    <property type="entry name" value="ACIDIC FIBROBLAST GROWTH FACTOR INTRACELLULAR BINDING PROTEIN"/>
    <property type="match status" value="1"/>
</dbReference>
<protein>
    <submittedName>
        <fullName evidence="3">Acidic fibroblast growth factor intracellular-binding protein</fullName>
    </submittedName>
</protein>
<dbReference type="PANTHER" id="PTHR13223:SF2">
    <property type="entry name" value="ACIDIC FIBROBLAST GROWTH FACTOR INTRACELLULAR-BINDING PROTEIN"/>
    <property type="match status" value="1"/>
</dbReference>
<feature type="region of interest" description="Disordered" evidence="1">
    <location>
        <begin position="1"/>
        <end position="20"/>
    </location>
</feature>
<feature type="compositionally biased region" description="Polar residues" evidence="1">
    <location>
        <begin position="1"/>
        <end position="11"/>
    </location>
</feature>
<dbReference type="GO" id="GO:0005634">
    <property type="term" value="C:nucleus"/>
    <property type="evidence" value="ECO:0007669"/>
    <property type="project" value="TreeGrafter"/>
</dbReference>
<dbReference type="InterPro" id="IPR008614">
    <property type="entry name" value="FIBP"/>
</dbReference>
<dbReference type="AlphaFoldDB" id="A0A1I8GUI4"/>
<evidence type="ECO:0000313" key="2">
    <source>
        <dbReference type="Proteomes" id="UP000095280"/>
    </source>
</evidence>
<dbReference type="WBParaSite" id="maker-uti_cns_0003223-snap-gene-0.5-mRNA-1">
    <property type="protein sequence ID" value="maker-uti_cns_0003223-snap-gene-0.5-mRNA-1"/>
    <property type="gene ID" value="maker-uti_cns_0003223-snap-gene-0.5"/>
</dbReference>
<evidence type="ECO:0000313" key="3">
    <source>
        <dbReference type="WBParaSite" id="maker-uti_cns_0003223-snap-gene-0.5-mRNA-1"/>
    </source>
</evidence>
<organism evidence="2 3">
    <name type="scientific">Macrostomum lignano</name>
    <dbReference type="NCBI Taxonomy" id="282301"/>
    <lineage>
        <taxon>Eukaryota</taxon>
        <taxon>Metazoa</taxon>
        <taxon>Spiralia</taxon>
        <taxon>Lophotrochozoa</taxon>
        <taxon>Platyhelminthes</taxon>
        <taxon>Rhabditophora</taxon>
        <taxon>Macrostomorpha</taxon>
        <taxon>Macrostomida</taxon>
        <taxon>Macrostomidae</taxon>
        <taxon>Macrostomum</taxon>
    </lineage>
</organism>
<name>A0A1I8GUI4_9PLAT</name>
<reference evidence="3" key="1">
    <citation type="submission" date="2016-11" db="UniProtKB">
        <authorList>
            <consortium name="WormBaseParasite"/>
        </authorList>
    </citation>
    <scope>IDENTIFICATION</scope>
</reference>
<proteinExistence type="predicted"/>
<dbReference type="Proteomes" id="UP000095280">
    <property type="component" value="Unplaced"/>
</dbReference>